<evidence type="ECO:0000313" key="2">
    <source>
        <dbReference type="Proteomes" id="UP001303373"/>
    </source>
</evidence>
<dbReference type="EMBL" id="CP138583">
    <property type="protein sequence ID" value="WPG99932.1"/>
    <property type="molecule type" value="Genomic_DNA"/>
</dbReference>
<reference evidence="1 2" key="1">
    <citation type="submission" date="2023-11" db="EMBL/GenBank/DDBJ databases">
        <title>An acidophilic fungus is an integral part of prey digestion in a carnivorous sundew plant.</title>
        <authorList>
            <person name="Tsai I.J."/>
        </authorList>
    </citation>
    <scope>NUCLEOTIDE SEQUENCE [LARGE SCALE GENOMIC DNA]</scope>
    <source>
        <strain evidence="1">169a</strain>
    </source>
</reference>
<dbReference type="Pfam" id="PF05704">
    <property type="entry name" value="Caps_synth"/>
    <property type="match status" value="1"/>
</dbReference>
<dbReference type="InterPro" id="IPR008441">
    <property type="entry name" value="AfumC-like_glycosyl_Trfase"/>
</dbReference>
<dbReference type="PANTHER" id="PTHR32385:SF15">
    <property type="entry name" value="INOSITOL PHOSPHOCERAMIDE MANNOSYLTRANSFERASE 1"/>
    <property type="match status" value="1"/>
</dbReference>
<accession>A0AAQ3M4G7</accession>
<evidence type="ECO:0000313" key="1">
    <source>
        <dbReference type="EMBL" id="WPG99932.1"/>
    </source>
</evidence>
<dbReference type="InterPro" id="IPR051706">
    <property type="entry name" value="Glycosyltransferase_domain"/>
</dbReference>
<dbReference type="SUPFAM" id="SSF53448">
    <property type="entry name" value="Nucleotide-diphospho-sugar transferases"/>
    <property type="match status" value="1"/>
</dbReference>
<dbReference type="Proteomes" id="UP001303373">
    <property type="component" value="Chromosome 4"/>
</dbReference>
<evidence type="ECO:0008006" key="3">
    <source>
        <dbReference type="Google" id="ProtNLM"/>
    </source>
</evidence>
<dbReference type="GO" id="GO:0016020">
    <property type="term" value="C:membrane"/>
    <property type="evidence" value="ECO:0007669"/>
    <property type="project" value="GOC"/>
</dbReference>
<dbReference type="InterPro" id="IPR029044">
    <property type="entry name" value="Nucleotide-diphossugar_trans"/>
</dbReference>
<gene>
    <name evidence="1" type="ORF">R9X50_00275500</name>
</gene>
<protein>
    <recommendedName>
        <fullName evidence="3">Capsule polysaccharide biosynthesis protein</fullName>
    </recommendedName>
</protein>
<keyword evidence="2" id="KW-1185">Reference proteome</keyword>
<proteinExistence type="predicted"/>
<name>A0AAQ3M4G7_9PEZI</name>
<dbReference type="Gene3D" id="3.90.550.20">
    <property type="match status" value="1"/>
</dbReference>
<sequence length="400" mass="46471">MASNQYADFVPPKLRPIDPSRLVTDTDEDIASAVRTFQPVTSQRNLWAFWHSGFDGLPPWCKRNVIAWVRKLGPSWTVRVVGRSENLPNDVYQYAGPENFPECFRENKFQGKGAKQRTSDMIRLVLLYLHGGVYMDVSCILCRSLDDICFRQIEDPSTPWEIAMMEMQSRDQPGQIINSFIACSRRNPFIKHWHDIFCNLWTDSTIQKGIHAHPLLRHLPLVQFPTEENWTAPFSAEDWTDYSSHMLCFERLSLLSEPNGFDGADYFHNHILLMSANREIFHMQEIGEDHLFDLLVLPFEPHSSDAQQQEARKRIPAMLAESSFIKFGEGYWMEGLPVPIATRFREDEYSDCRPNTWVGWLRWASDRFEQDLPDGWTTPREEILLPAEKIVRVGVLEPVH</sequence>
<dbReference type="AlphaFoldDB" id="A0AAQ3M4G7"/>
<dbReference type="PANTHER" id="PTHR32385">
    <property type="entry name" value="MANNOSYL PHOSPHORYLINOSITOL CERAMIDE SYNTHASE"/>
    <property type="match status" value="1"/>
</dbReference>
<dbReference type="GO" id="GO:0000030">
    <property type="term" value="F:mannosyltransferase activity"/>
    <property type="evidence" value="ECO:0007669"/>
    <property type="project" value="TreeGrafter"/>
</dbReference>
<dbReference type="GO" id="GO:0051999">
    <property type="term" value="P:mannosyl-inositol phosphorylceramide biosynthetic process"/>
    <property type="evidence" value="ECO:0007669"/>
    <property type="project" value="TreeGrafter"/>
</dbReference>
<organism evidence="1 2">
    <name type="scientific">Acrodontium crateriforme</name>
    <dbReference type="NCBI Taxonomy" id="150365"/>
    <lineage>
        <taxon>Eukaryota</taxon>
        <taxon>Fungi</taxon>
        <taxon>Dikarya</taxon>
        <taxon>Ascomycota</taxon>
        <taxon>Pezizomycotina</taxon>
        <taxon>Dothideomycetes</taxon>
        <taxon>Dothideomycetidae</taxon>
        <taxon>Mycosphaerellales</taxon>
        <taxon>Teratosphaeriaceae</taxon>
        <taxon>Acrodontium</taxon>
    </lineage>
</organism>